<evidence type="ECO:0000313" key="9">
    <source>
        <dbReference type="Proteomes" id="UP001612915"/>
    </source>
</evidence>
<evidence type="ECO:0000256" key="3">
    <source>
        <dbReference type="ARBA" id="ARBA00022729"/>
    </source>
</evidence>
<keyword evidence="2" id="KW-1003">Cell membrane</keyword>
<evidence type="ECO:0000313" key="8">
    <source>
        <dbReference type="EMBL" id="MFI7589844.1"/>
    </source>
</evidence>
<evidence type="ECO:0000256" key="5">
    <source>
        <dbReference type="ARBA" id="ARBA00023139"/>
    </source>
</evidence>
<reference evidence="8 9" key="1">
    <citation type="submission" date="2024-10" db="EMBL/GenBank/DDBJ databases">
        <title>The Natural Products Discovery Center: Release of the First 8490 Sequenced Strains for Exploring Actinobacteria Biosynthetic Diversity.</title>
        <authorList>
            <person name="Kalkreuter E."/>
            <person name="Kautsar S.A."/>
            <person name="Yang D."/>
            <person name="Bader C.D."/>
            <person name="Teijaro C.N."/>
            <person name="Fluegel L."/>
            <person name="Davis C.M."/>
            <person name="Simpson J.R."/>
            <person name="Lauterbach L."/>
            <person name="Steele A.D."/>
            <person name="Gui C."/>
            <person name="Meng S."/>
            <person name="Li G."/>
            <person name="Viehrig K."/>
            <person name="Ye F."/>
            <person name="Su P."/>
            <person name="Kiefer A.F."/>
            <person name="Nichols A."/>
            <person name="Cepeda A.J."/>
            <person name="Yan W."/>
            <person name="Fan B."/>
            <person name="Jiang Y."/>
            <person name="Adhikari A."/>
            <person name="Zheng C.-J."/>
            <person name="Schuster L."/>
            <person name="Cowan T.M."/>
            <person name="Smanski M.J."/>
            <person name="Chevrette M.G."/>
            <person name="De Carvalho L.P.S."/>
            <person name="Shen B."/>
        </authorList>
    </citation>
    <scope>NUCLEOTIDE SEQUENCE [LARGE SCALE GENOMIC DNA]</scope>
    <source>
        <strain evidence="8 9">NPDC049639</strain>
    </source>
</reference>
<name>A0ABW8ATX6_9ACTN</name>
<protein>
    <submittedName>
        <fullName evidence="8">LppA family lipoprotein</fullName>
    </submittedName>
</protein>
<evidence type="ECO:0000256" key="4">
    <source>
        <dbReference type="ARBA" id="ARBA00023136"/>
    </source>
</evidence>
<keyword evidence="6 8" id="KW-0449">Lipoprotein</keyword>
<dbReference type="RefSeq" id="WP_398284445.1">
    <property type="nucleotide sequence ID" value="NZ_JBITLV010000010.1"/>
</dbReference>
<dbReference type="EMBL" id="JBITLV010000010">
    <property type="protein sequence ID" value="MFI7589844.1"/>
    <property type="molecule type" value="Genomic_DNA"/>
</dbReference>
<proteinExistence type="predicted"/>
<evidence type="ECO:0000256" key="6">
    <source>
        <dbReference type="ARBA" id="ARBA00023288"/>
    </source>
</evidence>
<gene>
    <name evidence="8" type="ORF">ACIB24_22465</name>
</gene>
<keyword evidence="4" id="KW-0472">Membrane</keyword>
<evidence type="ECO:0000256" key="1">
    <source>
        <dbReference type="ARBA" id="ARBA00004193"/>
    </source>
</evidence>
<dbReference type="Gene3D" id="3.30.2030.20">
    <property type="match status" value="1"/>
</dbReference>
<evidence type="ECO:0000256" key="7">
    <source>
        <dbReference type="SAM" id="MobiDB-lite"/>
    </source>
</evidence>
<feature type="compositionally biased region" description="Low complexity" evidence="7">
    <location>
        <begin position="167"/>
        <end position="180"/>
    </location>
</feature>
<keyword evidence="5" id="KW-0564">Palmitate</keyword>
<feature type="region of interest" description="Disordered" evidence="7">
    <location>
        <begin position="155"/>
        <end position="180"/>
    </location>
</feature>
<accession>A0ABW8ATX6</accession>
<dbReference type="Pfam" id="PF16708">
    <property type="entry name" value="LppA"/>
    <property type="match status" value="1"/>
</dbReference>
<keyword evidence="9" id="KW-1185">Reference proteome</keyword>
<sequence length="180" mass="19146">MDSVEAEQELRSRPSFESAQADYLAMLDAMREAFSQVTPSLRWKTTMSAVFNQGLCAPPFTKVEGAGSATYDSGDAVGVIAVGDWPRTEQAVAAVGARYGFTGSQAMQKGPTNFYVVLHGRYGDTVEFGFLDGSRVVLSVYGACFIRQVEPTPYVPPDPFAQSPTPSSSSSSSSSSSVGE</sequence>
<evidence type="ECO:0000256" key="2">
    <source>
        <dbReference type="ARBA" id="ARBA00022475"/>
    </source>
</evidence>
<keyword evidence="3" id="KW-0732">Signal</keyword>
<comment type="caution">
    <text evidence="8">The sequence shown here is derived from an EMBL/GenBank/DDBJ whole genome shotgun (WGS) entry which is preliminary data.</text>
</comment>
<dbReference type="InterPro" id="IPR032018">
    <property type="entry name" value="LppA/LppB/LprP"/>
</dbReference>
<organism evidence="8 9">
    <name type="scientific">Spongisporangium articulatum</name>
    <dbReference type="NCBI Taxonomy" id="3362603"/>
    <lineage>
        <taxon>Bacteria</taxon>
        <taxon>Bacillati</taxon>
        <taxon>Actinomycetota</taxon>
        <taxon>Actinomycetes</taxon>
        <taxon>Kineosporiales</taxon>
        <taxon>Kineosporiaceae</taxon>
        <taxon>Spongisporangium</taxon>
    </lineage>
</organism>
<dbReference type="Proteomes" id="UP001612915">
    <property type="component" value="Unassembled WGS sequence"/>
</dbReference>
<comment type="subcellular location">
    <subcellularLocation>
        <location evidence="1">Cell membrane</location>
        <topology evidence="1">Lipid-anchor</topology>
    </subcellularLocation>
</comment>